<protein>
    <submittedName>
        <fullName evidence="1">Isoprenoid biosynthesis glyoxalase ElbB</fullName>
        <ecNumber evidence="1">4.2.1.-</ecNumber>
    </submittedName>
</protein>
<reference evidence="1" key="1">
    <citation type="submission" date="2019-08" db="EMBL/GenBank/DDBJ databases">
        <authorList>
            <person name="Amaro Estrada I."/>
            <person name="Quiroz Castaneda R.E."/>
            <person name="Martinez Ocampo F."/>
            <person name="Rodriguez Camarillo S.D."/>
        </authorList>
    </citation>
    <scope>NUCLEOTIDE SEQUENCE</scope>
    <source>
        <strain evidence="1">MEX-30-184-02</strain>
    </source>
</reference>
<dbReference type="EMBL" id="VTCY01000002">
    <property type="protein sequence ID" value="KAB0452564.1"/>
    <property type="molecule type" value="Genomic_DNA"/>
</dbReference>
<accession>A0A643CMQ1</accession>
<dbReference type="CDD" id="cd03133">
    <property type="entry name" value="GATase1_ES1"/>
    <property type="match status" value="1"/>
</dbReference>
<dbReference type="AlphaFoldDB" id="A0A643CMQ1"/>
<sequence length="218" mass="23498">MNCVVLLCGCGHMDGSEVRESVLVLLELDRLGVKFQCCAPDIQQHDVVNHASKSTENQTRNILAESARIARGEVISIERVQVHEFDMLIVPGGFGVAKNFSNLVSQSGPVSVIDSVKGLIHQFHRARKAIGGVCIAPAVIAAALSELVKVKVTLGDDTDGIISRCGGEHVVCPTDDFVADEKNAVFSCSAYMRDDTLHRVHLGIQKMVEGMVKFCGGR</sequence>
<keyword evidence="1" id="KW-0456">Lyase</keyword>
<dbReference type="EC" id="4.2.1.-" evidence="1"/>
<dbReference type="RefSeq" id="WP_150150349.1">
    <property type="nucleotide sequence ID" value="NZ_VTCY01000002.1"/>
</dbReference>
<proteinExistence type="predicted"/>
<comment type="caution">
    <text evidence="1">The sequence shown here is derived from an EMBL/GenBank/DDBJ whole genome shotgun (WGS) entry which is preliminary data.</text>
</comment>
<name>A0A643CMQ1_ANAMA</name>
<organism evidence="1">
    <name type="scientific">Anaplasma marginale</name>
    <dbReference type="NCBI Taxonomy" id="770"/>
    <lineage>
        <taxon>Bacteria</taxon>
        <taxon>Pseudomonadati</taxon>
        <taxon>Pseudomonadota</taxon>
        <taxon>Alphaproteobacteria</taxon>
        <taxon>Rickettsiales</taxon>
        <taxon>Anaplasmataceae</taxon>
        <taxon>Anaplasma</taxon>
    </lineage>
</organism>
<dbReference type="SUPFAM" id="SSF52317">
    <property type="entry name" value="Class I glutamine amidotransferase-like"/>
    <property type="match status" value="1"/>
</dbReference>
<evidence type="ECO:0000313" key="1">
    <source>
        <dbReference type="EMBL" id="KAB0452564.1"/>
    </source>
</evidence>
<dbReference type="InterPro" id="IPR029062">
    <property type="entry name" value="Class_I_gatase-like"/>
</dbReference>
<dbReference type="PANTHER" id="PTHR10224">
    <property type="entry name" value="ES1 PROTEIN HOMOLOG, MITOCHONDRIAL"/>
    <property type="match status" value="1"/>
</dbReference>
<dbReference type="NCBIfam" id="NF008747">
    <property type="entry name" value="PRK11780.1"/>
    <property type="match status" value="1"/>
</dbReference>
<dbReference type="PANTHER" id="PTHR10224:SF12">
    <property type="entry name" value="GLYOXALASE ELBB"/>
    <property type="match status" value="1"/>
</dbReference>
<dbReference type="Gene3D" id="3.40.50.880">
    <property type="match status" value="1"/>
</dbReference>
<dbReference type="GO" id="GO:0016829">
    <property type="term" value="F:lyase activity"/>
    <property type="evidence" value="ECO:0007669"/>
    <property type="project" value="UniProtKB-KW"/>
</dbReference>
<gene>
    <name evidence="1" type="primary">elbB</name>
    <name evidence="1" type="ORF">FY207_01270</name>
</gene>